<dbReference type="EnsemblPlants" id="OGLUM03G24030.1">
    <property type="protein sequence ID" value="OGLUM03G24030.1"/>
    <property type="gene ID" value="OGLUM03G24030"/>
</dbReference>
<evidence type="ECO:0000313" key="2">
    <source>
        <dbReference type="EnsemblPlants" id="OGLUM03G24030.1"/>
    </source>
</evidence>
<reference evidence="2" key="1">
    <citation type="submission" date="2015-04" db="UniProtKB">
        <authorList>
            <consortium name="EnsemblPlants"/>
        </authorList>
    </citation>
    <scope>IDENTIFICATION</scope>
</reference>
<name>A0A0D9Z9K2_9ORYZ</name>
<dbReference type="Gramene" id="OGLUM03G24030.1">
    <property type="protein sequence ID" value="OGLUM03G24030.1"/>
    <property type="gene ID" value="OGLUM03G24030"/>
</dbReference>
<accession>A0A0D9Z9K2</accession>
<dbReference type="HOGENOM" id="CLU_1672027_0_0_1"/>
<protein>
    <submittedName>
        <fullName evidence="2">Uncharacterized protein</fullName>
    </submittedName>
</protein>
<organism evidence="2">
    <name type="scientific">Oryza glumipatula</name>
    <dbReference type="NCBI Taxonomy" id="40148"/>
    <lineage>
        <taxon>Eukaryota</taxon>
        <taxon>Viridiplantae</taxon>
        <taxon>Streptophyta</taxon>
        <taxon>Embryophyta</taxon>
        <taxon>Tracheophyta</taxon>
        <taxon>Spermatophyta</taxon>
        <taxon>Magnoliopsida</taxon>
        <taxon>Liliopsida</taxon>
        <taxon>Poales</taxon>
        <taxon>Poaceae</taxon>
        <taxon>BOP clade</taxon>
        <taxon>Oryzoideae</taxon>
        <taxon>Oryzeae</taxon>
        <taxon>Oryzinae</taxon>
        <taxon>Oryza</taxon>
    </lineage>
</organism>
<proteinExistence type="predicted"/>
<sequence length="158" mass="16822">MNCTTEREQQGRRGTRGKAGRGRPDGDQGRERQGSGVHLPAVTAQDGARASGAAWPPWPPWPGTGAPEWLVHGELTSGKMVAGPARRRLLIGKIKGGSSFYGTRGGQRSEDLPIDGGTTKIGCSGGAEKKVQHAHKVFDEMCTRKRQRGMGFYGGLAL</sequence>
<evidence type="ECO:0000256" key="1">
    <source>
        <dbReference type="SAM" id="MobiDB-lite"/>
    </source>
</evidence>
<keyword evidence="3" id="KW-1185">Reference proteome</keyword>
<feature type="region of interest" description="Disordered" evidence="1">
    <location>
        <begin position="1"/>
        <end position="66"/>
    </location>
</feature>
<feature type="compositionally biased region" description="Basic and acidic residues" evidence="1">
    <location>
        <begin position="22"/>
        <end position="33"/>
    </location>
</feature>
<evidence type="ECO:0000313" key="3">
    <source>
        <dbReference type="Proteomes" id="UP000026961"/>
    </source>
</evidence>
<dbReference type="AlphaFoldDB" id="A0A0D9Z9K2"/>
<dbReference type="Proteomes" id="UP000026961">
    <property type="component" value="Chromosome 3"/>
</dbReference>
<feature type="compositionally biased region" description="Basic and acidic residues" evidence="1">
    <location>
        <begin position="1"/>
        <end position="11"/>
    </location>
</feature>
<reference evidence="2" key="2">
    <citation type="submission" date="2018-05" db="EMBL/GenBank/DDBJ databases">
        <title>OgluRS3 (Oryza glumaepatula Reference Sequence Version 3).</title>
        <authorList>
            <person name="Zhang J."/>
            <person name="Kudrna D."/>
            <person name="Lee S."/>
            <person name="Talag J."/>
            <person name="Welchert J."/>
            <person name="Wing R.A."/>
        </authorList>
    </citation>
    <scope>NUCLEOTIDE SEQUENCE [LARGE SCALE GENOMIC DNA]</scope>
</reference>